<dbReference type="eggNOG" id="ENOG502S4U7">
    <property type="taxonomic scope" value="Eukaryota"/>
</dbReference>
<sequence>MLFDSDDDSLPEVPTIRSSSHTPLPTSTAQAQRLEQLEAEYRATRTETSAGRQRAARRRRSSRPLSPWKPMEVASHMWEECDEAAFYELRLLVPHLSPKFTCSYSDTVLLIAAIQSGGAASGNRHTLADKCQSLEADRRQLEQRLEKFRAQCEDLKSEVAEVKQKLKAVQEESKSSVSALAQRREEMRKQLLLEETRVEKLTVRNKKLVMENDFLKERVQGKPR</sequence>
<protein>
    <submittedName>
        <fullName evidence="3">Uncharacterized protein</fullName>
    </submittedName>
</protein>
<dbReference type="EMBL" id="CP009404">
    <property type="protein sequence ID" value="AIO02163.1"/>
    <property type="molecule type" value="Genomic_DNA"/>
</dbReference>
<evidence type="ECO:0000313" key="3">
    <source>
        <dbReference type="EMBL" id="AIO02163.1"/>
    </source>
</evidence>
<reference evidence="3 4" key="1">
    <citation type="journal article" date="2015" name="Sci. Rep.">
        <title>The genome of Leishmania panamensis: insights into genomics of the L. (Viannia) subgenus.</title>
        <authorList>
            <person name="Llanes A."/>
            <person name="Restrepo C.M."/>
            <person name="Vecchio G.D."/>
            <person name="Anguizola F.J."/>
            <person name="Lleonart R."/>
        </authorList>
    </citation>
    <scope>NUCLEOTIDE SEQUENCE [LARGE SCALE GENOMIC DNA]</scope>
    <source>
        <strain evidence="3 4">MHOM/PA/94/PSC-1</strain>
    </source>
</reference>
<dbReference type="VEuPathDB" id="TriTrypDB:LPAL13_350007400"/>
<organism evidence="3 4">
    <name type="scientific">Leishmania panamensis</name>
    <dbReference type="NCBI Taxonomy" id="5679"/>
    <lineage>
        <taxon>Eukaryota</taxon>
        <taxon>Discoba</taxon>
        <taxon>Euglenozoa</taxon>
        <taxon>Kinetoplastea</taxon>
        <taxon>Metakinetoplastina</taxon>
        <taxon>Trypanosomatida</taxon>
        <taxon>Trypanosomatidae</taxon>
        <taxon>Leishmaniinae</taxon>
        <taxon>Leishmania</taxon>
        <taxon>Leishmania guyanensis species complex</taxon>
    </lineage>
</organism>
<dbReference type="OrthoDB" id="266050at2759"/>
<dbReference type="AlphaFoldDB" id="A0A088S1C7"/>
<dbReference type="RefSeq" id="XP_010702963.1">
    <property type="nucleotide sequence ID" value="XM_010704661.1"/>
</dbReference>
<feature type="coiled-coil region" evidence="1">
    <location>
        <begin position="124"/>
        <end position="218"/>
    </location>
</feature>
<proteinExistence type="predicted"/>
<dbReference type="Proteomes" id="UP000063063">
    <property type="component" value="Chromosome 35"/>
</dbReference>
<evidence type="ECO:0000313" key="4">
    <source>
        <dbReference type="Proteomes" id="UP000063063"/>
    </source>
</evidence>
<dbReference type="KEGG" id="lpan:LPMP_350230"/>
<keyword evidence="4" id="KW-1185">Reference proteome</keyword>
<keyword evidence="1" id="KW-0175">Coiled coil</keyword>
<dbReference type="GeneID" id="22579052"/>
<feature type="compositionally biased region" description="Acidic residues" evidence="2">
    <location>
        <begin position="1"/>
        <end position="10"/>
    </location>
</feature>
<feature type="compositionally biased region" description="Basic and acidic residues" evidence="2">
    <location>
        <begin position="35"/>
        <end position="45"/>
    </location>
</feature>
<feature type="region of interest" description="Disordered" evidence="2">
    <location>
        <begin position="1"/>
        <end position="68"/>
    </location>
</feature>
<accession>A0A088S1C7</accession>
<dbReference type="VEuPathDB" id="TriTrypDB:LPMP_350230"/>
<name>A0A088S1C7_LEIPA</name>
<gene>
    <name evidence="3" type="ORF">LPMP_350230</name>
</gene>
<evidence type="ECO:0000256" key="1">
    <source>
        <dbReference type="SAM" id="Coils"/>
    </source>
</evidence>
<evidence type="ECO:0000256" key="2">
    <source>
        <dbReference type="SAM" id="MobiDB-lite"/>
    </source>
</evidence>
<feature type="compositionally biased region" description="Polar residues" evidence="2">
    <location>
        <begin position="16"/>
        <end position="33"/>
    </location>
</feature>